<dbReference type="EMBL" id="BAABGA010000035">
    <property type="protein sequence ID" value="GAA4454435.1"/>
    <property type="molecule type" value="Genomic_DNA"/>
</dbReference>
<gene>
    <name evidence="3" type="ORF">GCM10023156_26890</name>
</gene>
<evidence type="ECO:0008006" key="5">
    <source>
        <dbReference type="Google" id="ProtNLM"/>
    </source>
</evidence>
<protein>
    <recommendedName>
        <fullName evidence="5">HEAT repeat protein</fullName>
    </recommendedName>
</protein>
<feature type="domain" description="DUF7824" evidence="1">
    <location>
        <begin position="487"/>
        <end position="714"/>
    </location>
</feature>
<dbReference type="InterPro" id="IPR056727">
    <property type="entry name" value="DUF7825"/>
</dbReference>
<dbReference type="Gene3D" id="1.25.10.10">
    <property type="entry name" value="Leucine-rich Repeat Variant"/>
    <property type="match status" value="1"/>
</dbReference>
<dbReference type="InterPro" id="IPR056726">
    <property type="entry name" value="DUF7824"/>
</dbReference>
<organism evidence="3 4">
    <name type="scientific">Novipirellula rosea</name>
    <dbReference type="NCBI Taxonomy" id="1031540"/>
    <lineage>
        <taxon>Bacteria</taxon>
        <taxon>Pseudomonadati</taxon>
        <taxon>Planctomycetota</taxon>
        <taxon>Planctomycetia</taxon>
        <taxon>Pirellulales</taxon>
        <taxon>Pirellulaceae</taxon>
        <taxon>Novipirellula</taxon>
    </lineage>
</organism>
<proteinExistence type="predicted"/>
<name>A0ABP8MQM5_9BACT</name>
<reference evidence="4" key="1">
    <citation type="journal article" date="2019" name="Int. J. Syst. Evol. Microbiol.">
        <title>The Global Catalogue of Microorganisms (GCM) 10K type strain sequencing project: providing services to taxonomists for standard genome sequencing and annotation.</title>
        <authorList>
            <consortium name="The Broad Institute Genomics Platform"/>
            <consortium name="The Broad Institute Genome Sequencing Center for Infectious Disease"/>
            <person name="Wu L."/>
            <person name="Ma J."/>
        </authorList>
    </citation>
    <scope>NUCLEOTIDE SEQUENCE [LARGE SCALE GENOMIC DNA]</scope>
    <source>
        <strain evidence="4">JCM 17759</strain>
    </source>
</reference>
<evidence type="ECO:0000313" key="4">
    <source>
        <dbReference type="Proteomes" id="UP001500840"/>
    </source>
</evidence>
<comment type="caution">
    <text evidence="3">The sequence shown here is derived from an EMBL/GenBank/DDBJ whole genome shotgun (WGS) entry which is preliminary data.</text>
</comment>
<evidence type="ECO:0000313" key="3">
    <source>
        <dbReference type="EMBL" id="GAA4454435.1"/>
    </source>
</evidence>
<dbReference type="Pfam" id="PF25148">
    <property type="entry name" value="DUF7824"/>
    <property type="match status" value="1"/>
</dbReference>
<evidence type="ECO:0000259" key="2">
    <source>
        <dbReference type="Pfam" id="PF25149"/>
    </source>
</evidence>
<dbReference type="InterPro" id="IPR016024">
    <property type="entry name" value="ARM-type_fold"/>
</dbReference>
<dbReference type="SUPFAM" id="SSF48371">
    <property type="entry name" value="ARM repeat"/>
    <property type="match status" value="1"/>
</dbReference>
<dbReference type="InterPro" id="IPR011989">
    <property type="entry name" value="ARM-like"/>
</dbReference>
<dbReference type="Proteomes" id="UP001500840">
    <property type="component" value="Unassembled WGS sequence"/>
</dbReference>
<feature type="domain" description="DUF7825" evidence="2">
    <location>
        <begin position="847"/>
        <end position="1014"/>
    </location>
</feature>
<sequence length="1055" mass="118414">MIMLEFQTLQTAVLAKDSAAVVQTLSSCSETERQTAREPLAILLFALGIDSLFVQLLETNVTPDDPRIEQKRQTDGIRPMSARERNYDHKLHYMAWLASYGVAPESSFRRFVCTPDYEAESAQIMADRRPEWFDAWIDRLTEIDEEGASAGLTAGFWCRLYQHGLIQTVKQDWIQHVFIHQLPDAFQNAREATQTVLQDVDAARNVIYELPKWPHQLSVAKEWIPVIEWLGNAELLDHKAVLSMFAETFHEPLNQTERNGCVILSKAIIKPIAKSNPQIISELQSNWVGLLADPQAVVAGFALDQLITLEKHGLLDAKRALPKIPAIFQLKPKGHALKAVQLLSRIAVNSSHREQAVEGLCEALTHANKDVQSAAIDAIAERITSEDESVIQKLQHCEAVVPATLKPKLLQLIASLSPGSEPPSTMAVLDSQAPVDLDELRQRASRIAPSIVHRFQIDEALQSAAKKRWEPRDHWQMTELCVTNIREPIEPIDSVETLIEAASQAVEHCDCGDTPDQIVDAIVRLHAERDDHFDAKTDSLRSRACAHIFDRPNRGLVGGILGDAFSDLIAAWLGVSPEDEYDDMVIPERYPTGVFLRQLANRVRSGTTYPLLSTPTHQGGWIAPVTWVQRLQHIDSEQIDFIEDDLTRSMLRIAPDGRDEAWRLASRSETPLSPRFLKLAQFVLDMTTSNTDLALDDSWPLQVWIVAIRARDPWVNLGDYLPDGERAQVPDEIWHLPDVFQPANYQWSVVSAKDKRYQRGLVHSSPMPEDQPSDASDEQNFLSQILGDAPLEDNFEQLFQLMTSGQNYKFNDAGFYTAKLNHLHSYPAPAYVYPYLATHWPAKLTWYWSVASHALSQRVNSGSSVDERYDHYLLPLLATDQCVDRMAARALWIATTSKDANAKSMAIEVWIAIIAEDRCNVETMTDAWRDILVGDWMKMNRISECFAEVAAVSSQHALLIALLIESFLSTHDLGSDLPRDTAKLLEILDECNERLGRKVCETTETVLQTIKSGKAKSFAKSLLARQDVPDGPRQAAILAALDARITRAERHGSAC</sequence>
<dbReference type="Pfam" id="PF25149">
    <property type="entry name" value="DUF7825"/>
    <property type="match status" value="1"/>
</dbReference>
<accession>A0ABP8MQM5</accession>
<keyword evidence="4" id="KW-1185">Reference proteome</keyword>
<evidence type="ECO:0000259" key="1">
    <source>
        <dbReference type="Pfam" id="PF25148"/>
    </source>
</evidence>